<protein>
    <submittedName>
        <fullName evidence="2">Uncharacterized protein</fullName>
    </submittedName>
</protein>
<proteinExistence type="predicted"/>
<evidence type="ECO:0000313" key="3">
    <source>
        <dbReference type="Proteomes" id="UP001187531"/>
    </source>
</evidence>
<evidence type="ECO:0000256" key="1">
    <source>
        <dbReference type="SAM" id="Coils"/>
    </source>
</evidence>
<dbReference type="EMBL" id="JAVRJZ010000008">
    <property type="protein sequence ID" value="KAK2719572.1"/>
    <property type="molecule type" value="Genomic_DNA"/>
</dbReference>
<organism evidence="2 3">
    <name type="scientific">Artemia franciscana</name>
    <name type="common">Brine shrimp</name>
    <name type="synonym">Artemia sanfranciscana</name>
    <dbReference type="NCBI Taxonomy" id="6661"/>
    <lineage>
        <taxon>Eukaryota</taxon>
        <taxon>Metazoa</taxon>
        <taxon>Ecdysozoa</taxon>
        <taxon>Arthropoda</taxon>
        <taxon>Crustacea</taxon>
        <taxon>Branchiopoda</taxon>
        <taxon>Anostraca</taxon>
        <taxon>Artemiidae</taxon>
        <taxon>Artemia</taxon>
    </lineage>
</organism>
<keyword evidence="3" id="KW-1185">Reference proteome</keyword>
<dbReference type="Proteomes" id="UP001187531">
    <property type="component" value="Unassembled WGS sequence"/>
</dbReference>
<evidence type="ECO:0000313" key="2">
    <source>
        <dbReference type="EMBL" id="KAK2719572.1"/>
    </source>
</evidence>
<accession>A0AA88ID27</accession>
<sequence>MYFFIILSYKNALDQLRFPKKPENPTIKSEEQVERIKFLIERDVNFEFSLKQANKIAEAMIRERKELAKEKEALKKGMLSASMQEKKILQEKLNDLQNHLDMRSGKILEIKN</sequence>
<comment type="caution">
    <text evidence="2">The sequence shown here is derived from an EMBL/GenBank/DDBJ whole genome shotgun (WGS) entry which is preliminary data.</text>
</comment>
<feature type="coiled-coil region" evidence="1">
    <location>
        <begin position="50"/>
        <end position="99"/>
    </location>
</feature>
<keyword evidence="1" id="KW-0175">Coiled coil</keyword>
<name>A0AA88ID27_ARTSF</name>
<gene>
    <name evidence="2" type="ORF">QYM36_005143</name>
</gene>
<reference evidence="2" key="1">
    <citation type="submission" date="2023-07" db="EMBL/GenBank/DDBJ databases">
        <title>Chromosome-level genome assembly of Artemia franciscana.</title>
        <authorList>
            <person name="Jo E."/>
        </authorList>
    </citation>
    <scope>NUCLEOTIDE SEQUENCE</scope>
    <source>
        <tissue evidence="2">Whole body</tissue>
    </source>
</reference>
<dbReference type="AlphaFoldDB" id="A0AA88ID27"/>